<accession>A0A9N9WQY2</accession>
<evidence type="ECO:0000313" key="1">
    <source>
        <dbReference type="EMBL" id="CAG9802378.1"/>
    </source>
</evidence>
<sequence length="243" mass="27796">MFKRPVNLEFPHVYCIFTAKDRGSNVMTEYRIQDIPEDRYEEAVDMMANVFLPDEPLSDKILSNPESVKTLRVTWMRALQQRVSLGCYRNDGSDELVGMNVLEVHTMDDPEDDTIEDENVLQICALIEYTTKLADIYNKYNVDRYLSAFGLVVDRSYRGCGLAKHLLHAKVPLMQYIGLSVTVTSFTGIGSQTAAKNAGYEELYVKSYDELAEISPQFYFTNNRSKMYKVMGLKVSTNKDTQK</sequence>
<dbReference type="Gene3D" id="3.40.630.30">
    <property type="match status" value="1"/>
</dbReference>
<evidence type="ECO:0008006" key="3">
    <source>
        <dbReference type="Google" id="ProtNLM"/>
    </source>
</evidence>
<gene>
    <name evidence="1" type="ORF">CHIRRI_LOCUS5289</name>
</gene>
<name>A0A9N9WQY2_9DIPT</name>
<dbReference type="EMBL" id="OU895878">
    <property type="protein sequence ID" value="CAG9802378.1"/>
    <property type="molecule type" value="Genomic_DNA"/>
</dbReference>
<proteinExistence type="predicted"/>
<dbReference type="AlphaFoldDB" id="A0A9N9WQY2"/>
<dbReference type="OrthoDB" id="8113373at2759"/>
<reference evidence="1" key="1">
    <citation type="submission" date="2022-01" db="EMBL/GenBank/DDBJ databases">
        <authorList>
            <person name="King R."/>
        </authorList>
    </citation>
    <scope>NUCLEOTIDE SEQUENCE</scope>
</reference>
<reference evidence="1" key="2">
    <citation type="submission" date="2022-10" db="EMBL/GenBank/DDBJ databases">
        <authorList>
            <consortium name="ENA_rothamsted_submissions"/>
            <consortium name="culmorum"/>
            <person name="King R."/>
        </authorList>
    </citation>
    <scope>NUCLEOTIDE SEQUENCE</scope>
</reference>
<protein>
    <recommendedName>
        <fullName evidence="3">N-acetyltransferase domain-containing protein</fullName>
    </recommendedName>
</protein>
<evidence type="ECO:0000313" key="2">
    <source>
        <dbReference type="Proteomes" id="UP001153620"/>
    </source>
</evidence>
<dbReference type="PANTHER" id="PTHR20905">
    <property type="entry name" value="N-ACETYLTRANSFERASE-RELATED"/>
    <property type="match status" value="1"/>
</dbReference>
<dbReference type="Proteomes" id="UP001153620">
    <property type="component" value="Chromosome 2"/>
</dbReference>
<dbReference type="PANTHER" id="PTHR20905:SF32">
    <property type="entry name" value="ARYLALKYLAMINE N-ACETYLTRANSFERASE-LIKE 7, ISOFORM A"/>
    <property type="match status" value="1"/>
</dbReference>
<organism evidence="1 2">
    <name type="scientific">Chironomus riparius</name>
    <dbReference type="NCBI Taxonomy" id="315576"/>
    <lineage>
        <taxon>Eukaryota</taxon>
        <taxon>Metazoa</taxon>
        <taxon>Ecdysozoa</taxon>
        <taxon>Arthropoda</taxon>
        <taxon>Hexapoda</taxon>
        <taxon>Insecta</taxon>
        <taxon>Pterygota</taxon>
        <taxon>Neoptera</taxon>
        <taxon>Endopterygota</taxon>
        <taxon>Diptera</taxon>
        <taxon>Nematocera</taxon>
        <taxon>Chironomoidea</taxon>
        <taxon>Chironomidae</taxon>
        <taxon>Chironominae</taxon>
        <taxon>Chironomus</taxon>
    </lineage>
</organism>
<dbReference type="GO" id="GO:0008080">
    <property type="term" value="F:N-acetyltransferase activity"/>
    <property type="evidence" value="ECO:0007669"/>
    <property type="project" value="TreeGrafter"/>
</dbReference>
<dbReference type="InterPro" id="IPR016181">
    <property type="entry name" value="Acyl_CoA_acyltransferase"/>
</dbReference>
<keyword evidence="2" id="KW-1185">Reference proteome</keyword>
<dbReference type="SUPFAM" id="SSF55729">
    <property type="entry name" value="Acyl-CoA N-acyltransferases (Nat)"/>
    <property type="match status" value="1"/>
</dbReference>